<dbReference type="FunFam" id="3.90.70.10:FF:000021">
    <property type="entry name" value="Bleomycin hydrolase"/>
    <property type="match status" value="1"/>
</dbReference>
<evidence type="ECO:0000256" key="1">
    <source>
        <dbReference type="ARBA" id="ARBA00000423"/>
    </source>
</evidence>
<dbReference type="PANTHER" id="PTHR10363">
    <property type="entry name" value="BLEOMYCIN HYDROLASE"/>
    <property type="match status" value="1"/>
</dbReference>
<dbReference type="GO" id="GO:0009636">
    <property type="term" value="P:response to toxic substance"/>
    <property type="evidence" value="ECO:0007669"/>
    <property type="project" value="TreeGrafter"/>
</dbReference>
<comment type="similarity">
    <text evidence="9">Belongs to the peptidase C1 family.</text>
</comment>
<dbReference type="SUPFAM" id="SSF54001">
    <property type="entry name" value="Cysteine proteinases"/>
    <property type="match status" value="1"/>
</dbReference>
<dbReference type="GO" id="GO:0070005">
    <property type="term" value="F:cysteine-type aminopeptidase activity"/>
    <property type="evidence" value="ECO:0007669"/>
    <property type="project" value="InterPro"/>
</dbReference>
<proteinExistence type="inferred from homology"/>
<feature type="active site" evidence="10">
    <location>
        <position position="404"/>
    </location>
</feature>
<dbReference type="GO" id="GO:0004197">
    <property type="term" value="F:cysteine-type endopeptidase activity"/>
    <property type="evidence" value="ECO:0007669"/>
    <property type="project" value="UniProtKB-EC"/>
</dbReference>
<evidence type="ECO:0000256" key="8">
    <source>
        <dbReference type="ARBA" id="ARBA00022807"/>
    </source>
</evidence>
<dbReference type="Proteomes" id="UP001249851">
    <property type="component" value="Unassembled WGS sequence"/>
</dbReference>
<keyword evidence="12" id="KW-1185">Reference proteome</keyword>
<evidence type="ECO:0000256" key="5">
    <source>
        <dbReference type="ARBA" id="ARBA00022490"/>
    </source>
</evidence>
<evidence type="ECO:0000256" key="9">
    <source>
        <dbReference type="PIRNR" id="PIRNR005700"/>
    </source>
</evidence>
<keyword evidence="7 9" id="KW-0378">Hydrolase</keyword>
<comment type="catalytic activity">
    <reaction evidence="1 9">
        <text>Inactivates bleomycin B2 (a cytotoxic glycometallopeptide) by hydrolysis of a carboxyamide bond of beta-aminoalanine, but also shows general aminopeptidase activity. The specificity varies somewhat with source, but amino acid arylamides of Met, Leu and Ala are preferred.</text>
        <dbReference type="EC" id="3.4.22.40"/>
    </reaction>
</comment>
<dbReference type="GO" id="GO:0043418">
    <property type="term" value="P:homocysteine catabolic process"/>
    <property type="evidence" value="ECO:0007669"/>
    <property type="project" value="TreeGrafter"/>
</dbReference>
<evidence type="ECO:0000256" key="4">
    <source>
        <dbReference type="ARBA" id="ARBA00022227"/>
    </source>
</evidence>
<comment type="caution">
    <text evidence="11">The sequence shown here is derived from an EMBL/GenBank/DDBJ whole genome shotgun (WGS) entry which is preliminary data.</text>
</comment>
<evidence type="ECO:0000313" key="11">
    <source>
        <dbReference type="EMBL" id="KAK2574323.1"/>
    </source>
</evidence>
<dbReference type="AlphaFoldDB" id="A0AAD9VH27"/>
<feature type="active site" evidence="10">
    <location>
        <position position="369"/>
    </location>
</feature>
<reference evidence="11" key="1">
    <citation type="journal article" date="2023" name="G3 (Bethesda)">
        <title>Whole genome assembly and annotation of the endangered Caribbean coral Acropora cervicornis.</title>
        <authorList>
            <person name="Selwyn J.D."/>
            <person name="Vollmer S.V."/>
        </authorList>
    </citation>
    <scope>NUCLEOTIDE SEQUENCE</scope>
    <source>
        <strain evidence="11">K2</strain>
    </source>
</reference>
<evidence type="ECO:0000256" key="2">
    <source>
        <dbReference type="ARBA" id="ARBA00004496"/>
    </source>
</evidence>
<evidence type="ECO:0000256" key="3">
    <source>
        <dbReference type="ARBA" id="ARBA00012465"/>
    </source>
</evidence>
<evidence type="ECO:0000256" key="7">
    <source>
        <dbReference type="ARBA" id="ARBA00022801"/>
    </source>
</evidence>
<evidence type="ECO:0000256" key="10">
    <source>
        <dbReference type="PIRSR" id="PIRSR005700-1"/>
    </source>
</evidence>
<name>A0AAD9VH27_ACRCE</name>
<sequence length="475" mass="54910">MADAGVNKALLTKIQTAFESDEKNLVVQNVGTQYDPLEVCLNRNVAESVNHIYKHKVKEVKPITNQRSSGRCWIFAFLNAIRQKFVQHFNLEDFEFSQQYLYFWDRIERAYFFISVYEELARKGEEPDGRLMMFLLSDPMNDGGQWDMLINLVEKYGLVPKEVWPEAFTAGHTVRLRKIMNYKLREYAVTLKELVHKKSSDTDISEAKTKMMSEVYRITSLCLGTPPKLFNWEYFDKSKTYCKLTALSPLKFYNEHVKPVYNPLDKVCLVNDPRNPFNKLLTVEYLSNMVNGRRVLYNNQSVDVLKELAATSLRDNEAVWFGCDVGKHFERKLGALHLNIHNYELAFGLSMLTLDKAQRLVYGDSLMTHAMVFTGVSWEEMAGSMQEGEGKAQEIKTTKWRVENSWGEEKDKPGYLMMTDDWFTEFVYEVVVDKRYVPAAVMALLEEEPLVLPAWDPMGSLACTSCSQGDHQCHL</sequence>
<dbReference type="PANTHER" id="PTHR10363:SF2">
    <property type="entry name" value="BLEOMYCIN HYDROLASE"/>
    <property type="match status" value="1"/>
</dbReference>
<dbReference type="GO" id="GO:0005737">
    <property type="term" value="C:cytoplasm"/>
    <property type="evidence" value="ECO:0007669"/>
    <property type="project" value="UniProtKB-SubCell"/>
</dbReference>
<dbReference type="InterPro" id="IPR004134">
    <property type="entry name" value="Peptidase_C1B"/>
</dbReference>
<keyword evidence="6 9" id="KW-0645">Protease</keyword>
<accession>A0AAD9VH27</accession>
<protein>
    <recommendedName>
        <fullName evidence="4 9">Bleomycin hydrolase</fullName>
        <ecNumber evidence="3 9">3.4.22.40</ecNumber>
    </recommendedName>
</protein>
<keyword evidence="5 9" id="KW-0963">Cytoplasm</keyword>
<gene>
    <name evidence="11" type="ORF">P5673_000471</name>
</gene>
<reference evidence="11" key="2">
    <citation type="journal article" date="2023" name="Science">
        <title>Genomic signatures of disease resistance in endangered staghorn corals.</title>
        <authorList>
            <person name="Vollmer S.V."/>
            <person name="Selwyn J.D."/>
            <person name="Despard B.A."/>
            <person name="Roesel C.L."/>
        </authorList>
    </citation>
    <scope>NUCLEOTIDE SEQUENCE</scope>
    <source>
        <strain evidence="11">K2</strain>
    </source>
</reference>
<dbReference type="PIRSF" id="PIRSF005700">
    <property type="entry name" value="PepC"/>
    <property type="match status" value="1"/>
</dbReference>
<dbReference type="InterPro" id="IPR038765">
    <property type="entry name" value="Papain-like_cys_pep_sf"/>
</dbReference>
<dbReference type="GO" id="GO:0006508">
    <property type="term" value="P:proteolysis"/>
    <property type="evidence" value="ECO:0007669"/>
    <property type="project" value="UniProtKB-KW"/>
</dbReference>
<dbReference type="EC" id="3.4.22.40" evidence="3 9"/>
<feature type="active site" evidence="10">
    <location>
        <position position="72"/>
    </location>
</feature>
<dbReference type="CDD" id="cd00585">
    <property type="entry name" value="Peptidase_C1B"/>
    <property type="match status" value="1"/>
</dbReference>
<evidence type="ECO:0000313" key="12">
    <source>
        <dbReference type="Proteomes" id="UP001249851"/>
    </source>
</evidence>
<keyword evidence="8 9" id="KW-0788">Thiol protease</keyword>
<organism evidence="11 12">
    <name type="scientific">Acropora cervicornis</name>
    <name type="common">Staghorn coral</name>
    <dbReference type="NCBI Taxonomy" id="6130"/>
    <lineage>
        <taxon>Eukaryota</taxon>
        <taxon>Metazoa</taxon>
        <taxon>Cnidaria</taxon>
        <taxon>Anthozoa</taxon>
        <taxon>Hexacorallia</taxon>
        <taxon>Scleractinia</taxon>
        <taxon>Astrocoeniina</taxon>
        <taxon>Acroporidae</taxon>
        <taxon>Acropora</taxon>
    </lineage>
</organism>
<dbReference type="Pfam" id="PF03051">
    <property type="entry name" value="Peptidase_C1_2"/>
    <property type="match status" value="1"/>
</dbReference>
<dbReference type="EMBL" id="JARQWQ010000001">
    <property type="protein sequence ID" value="KAK2574323.1"/>
    <property type="molecule type" value="Genomic_DNA"/>
</dbReference>
<comment type="subcellular location">
    <subcellularLocation>
        <location evidence="2 9">Cytoplasm</location>
    </subcellularLocation>
</comment>
<evidence type="ECO:0000256" key="6">
    <source>
        <dbReference type="ARBA" id="ARBA00022670"/>
    </source>
</evidence>
<dbReference type="Gene3D" id="3.90.70.10">
    <property type="entry name" value="Cysteine proteinases"/>
    <property type="match status" value="1"/>
</dbReference>